<organism evidence="1 2">
    <name type="scientific">Dreissena polymorpha</name>
    <name type="common">Zebra mussel</name>
    <name type="synonym">Mytilus polymorpha</name>
    <dbReference type="NCBI Taxonomy" id="45954"/>
    <lineage>
        <taxon>Eukaryota</taxon>
        <taxon>Metazoa</taxon>
        <taxon>Spiralia</taxon>
        <taxon>Lophotrochozoa</taxon>
        <taxon>Mollusca</taxon>
        <taxon>Bivalvia</taxon>
        <taxon>Autobranchia</taxon>
        <taxon>Heteroconchia</taxon>
        <taxon>Euheterodonta</taxon>
        <taxon>Imparidentia</taxon>
        <taxon>Neoheterodontei</taxon>
        <taxon>Myida</taxon>
        <taxon>Dreissenoidea</taxon>
        <taxon>Dreissenidae</taxon>
        <taxon>Dreissena</taxon>
    </lineage>
</organism>
<dbReference type="Proteomes" id="UP000828390">
    <property type="component" value="Unassembled WGS sequence"/>
</dbReference>
<keyword evidence="2" id="KW-1185">Reference proteome</keyword>
<name>A0A9D4GJM7_DREPO</name>
<sequence>MGSRTVNGVHEQQRNKYGCPKKLNDSYADNNGCFYLPGTFTDQRGSFELPKTSMLASRSSSGISGRSMSYNDQQGVAQRLHGSHAGACRI</sequence>
<evidence type="ECO:0000313" key="2">
    <source>
        <dbReference type="Proteomes" id="UP000828390"/>
    </source>
</evidence>
<reference evidence="1" key="2">
    <citation type="submission" date="2020-11" db="EMBL/GenBank/DDBJ databases">
        <authorList>
            <person name="McCartney M.A."/>
            <person name="Auch B."/>
            <person name="Kono T."/>
            <person name="Mallez S."/>
            <person name="Becker A."/>
            <person name="Gohl D.M."/>
            <person name="Silverstein K.A.T."/>
            <person name="Koren S."/>
            <person name="Bechman K.B."/>
            <person name="Herman A."/>
            <person name="Abrahante J.E."/>
            <person name="Garbe J."/>
        </authorList>
    </citation>
    <scope>NUCLEOTIDE SEQUENCE</scope>
    <source>
        <strain evidence="1">Duluth1</strain>
        <tissue evidence="1">Whole animal</tissue>
    </source>
</reference>
<protein>
    <submittedName>
        <fullName evidence="1">Uncharacterized protein</fullName>
    </submittedName>
</protein>
<accession>A0A9D4GJM7</accession>
<proteinExistence type="predicted"/>
<comment type="caution">
    <text evidence="1">The sequence shown here is derived from an EMBL/GenBank/DDBJ whole genome shotgun (WGS) entry which is preliminary data.</text>
</comment>
<gene>
    <name evidence="1" type="ORF">DPMN_118147</name>
</gene>
<reference evidence="1" key="1">
    <citation type="journal article" date="2019" name="bioRxiv">
        <title>The Genome of the Zebra Mussel, Dreissena polymorpha: A Resource for Invasive Species Research.</title>
        <authorList>
            <person name="McCartney M.A."/>
            <person name="Auch B."/>
            <person name="Kono T."/>
            <person name="Mallez S."/>
            <person name="Zhang Y."/>
            <person name="Obille A."/>
            <person name="Becker A."/>
            <person name="Abrahante J.E."/>
            <person name="Garbe J."/>
            <person name="Badalamenti J.P."/>
            <person name="Herman A."/>
            <person name="Mangelson H."/>
            <person name="Liachko I."/>
            <person name="Sullivan S."/>
            <person name="Sone E.D."/>
            <person name="Koren S."/>
            <person name="Silverstein K.A.T."/>
            <person name="Beckman K.B."/>
            <person name="Gohl D.M."/>
        </authorList>
    </citation>
    <scope>NUCLEOTIDE SEQUENCE</scope>
    <source>
        <strain evidence="1">Duluth1</strain>
        <tissue evidence="1">Whole animal</tissue>
    </source>
</reference>
<dbReference type="AlphaFoldDB" id="A0A9D4GJM7"/>
<dbReference type="EMBL" id="JAIWYP010000005">
    <property type="protein sequence ID" value="KAH3816629.1"/>
    <property type="molecule type" value="Genomic_DNA"/>
</dbReference>
<evidence type="ECO:0000313" key="1">
    <source>
        <dbReference type="EMBL" id="KAH3816629.1"/>
    </source>
</evidence>